<reference evidence="2 3" key="1">
    <citation type="submission" date="2017-04" db="EMBL/GenBank/DDBJ databases">
        <title>Draft genome sequence of Tuber borchii Vittad., a whitish edible truffle.</title>
        <authorList>
            <consortium name="DOE Joint Genome Institute"/>
            <person name="Murat C."/>
            <person name="Kuo A."/>
            <person name="Barry K.W."/>
            <person name="Clum A."/>
            <person name="Dockter R.B."/>
            <person name="Fauchery L."/>
            <person name="Iotti M."/>
            <person name="Kohler A."/>
            <person name="Labutti K."/>
            <person name="Lindquist E.A."/>
            <person name="Lipzen A."/>
            <person name="Ohm R.A."/>
            <person name="Wang M."/>
            <person name="Grigoriev I.V."/>
            <person name="Zambonelli A."/>
            <person name="Martin F.M."/>
        </authorList>
    </citation>
    <scope>NUCLEOTIDE SEQUENCE [LARGE SCALE GENOMIC DNA]</scope>
    <source>
        <strain evidence="2 3">Tbo3840</strain>
    </source>
</reference>
<name>A0A2T6ZUV1_TUBBO</name>
<accession>A0A2T6ZUV1</accession>
<dbReference type="Proteomes" id="UP000244722">
    <property type="component" value="Unassembled WGS sequence"/>
</dbReference>
<evidence type="ECO:0000313" key="3">
    <source>
        <dbReference type="Proteomes" id="UP000244722"/>
    </source>
</evidence>
<organism evidence="2 3">
    <name type="scientific">Tuber borchii</name>
    <name type="common">White truffle</name>
    <dbReference type="NCBI Taxonomy" id="42251"/>
    <lineage>
        <taxon>Eukaryota</taxon>
        <taxon>Fungi</taxon>
        <taxon>Dikarya</taxon>
        <taxon>Ascomycota</taxon>
        <taxon>Pezizomycotina</taxon>
        <taxon>Pezizomycetes</taxon>
        <taxon>Pezizales</taxon>
        <taxon>Tuberaceae</taxon>
        <taxon>Tuber</taxon>
    </lineage>
</organism>
<dbReference type="AlphaFoldDB" id="A0A2T6ZUV1"/>
<protein>
    <submittedName>
        <fullName evidence="2">Uncharacterized protein</fullName>
    </submittedName>
</protein>
<proteinExistence type="predicted"/>
<feature type="region of interest" description="Disordered" evidence="1">
    <location>
        <begin position="23"/>
        <end position="42"/>
    </location>
</feature>
<keyword evidence="3" id="KW-1185">Reference proteome</keyword>
<feature type="compositionally biased region" description="Basic and acidic residues" evidence="1">
    <location>
        <begin position="27"/>
        <end position="36"/>
    </location>
</feature>
<sequence length="165" mass="18334">MGCVMKSRGDTYVHFNEYFGPYPGPEDDTKGNHESYTDSTDAGMPTPALAGREQEFVACGLKLNGSAAVTLGRVVKEEFGNPILDLNSTVSAYLYQIRVPPKPRVKHCTLDQVNENGSSMSNSYASRPQIRRPARKRKVEFNIDSDSNDYGHDVVKGRHKHSDCH</sequence>
<gene>
    <name evidence="2" type="ORF">B9Z19DRAFT_1125445</name>
</gene>
<dbReference type="EMBL" id="NESQ01000096">
    <property type="protein sequence ID" value="PUU79270.1"/>
    <property type="molecule type" value="Genomic_DNA"/>
</dbReference>
<evidence type="ECO:0000313" key="2">
    <source>
        <dbReference type="EMBL" id="PUU79270.1"/>
    </source>
</evidence>
<evidence type="ECO:0000256" key="1">
    <source>
        <dbReference type="SAM" id="MobiDB-lite"/>
    </source>
</evidence>
<comment type="caution">
    <text evidence="2">The sequence shown here is derived from an EMBL/GenBank/DDBJ whole genome shotgun (WGS) entry which is preliminary data.</text>
</comment>
<feature type="compositionally biased region" description="Polar residues" evidence="1">
    <location>
        <begin position="113"/>
        <end position="126"/>
    </location>
</feature>
<feature type="compositionally biased region" description="Basic residues" evidence="1">
    <location>
        <begin position="129"/>
        <end position="138"/>
    </location>
</feature>
<feature type="region of interest" description="Disordered" evidence="1">
    <location>
        <begin position="113"/>
        <end position="144"/>
    </location>
</feature>